<dbReference type="PANTHER" id="PTHR45815">
    <property type="entry name" value="PROTEIN DISULFIDE-ISOMERASE A6"/>
    <property type="match status" value="1"/>
</dbReference>
<organism evidence="3 4">
    <name type="scientific">Trypanosoma rangeli SC58</name>
    <dbReference type="NCBI Taxonomy" id="429131"/>
    <lineage>
        <taxon>Eukaryota</taxon>
        <taxon>Discoba</taxon>
        <taxon>Euglenozoa</taxon>
        <taxon>Kinetoplastea</taxon>
        <taxon>Metakinetoplastina</taxon>
        <taxon>Trypanosomatida</taxon>
        <taxon>Trypanosomatidae</taxon>
        <taxon>Trypanosoma</taxon>
        <taxon>Herpetosoma</taxon>
    </lineage>
</organism>
<dbReference type="InterPro" id="IPR036249">
    <property type="entry name" value="Thioredoxin-like_sf"/>
</dbReference>
<dbReference type="AlphaFoldDB" id="A0A061J7C3"/>
<dbReference type="Gene3D" id="3.40.30.10">
    <property type="entry name" value="Glutaredoxin"/>
    <property type="match status" value="1"/>
</dbReference>
<dbReference type="CDD" id="cd03001">
    <property type="entry name" value="PDI_a_P5"/>
    <property type="match status" value="1"/>
</dbReference>
<name>A0A061J7C3_TRYRA</name>
<comment type="caution">
    <text evidence="3">The sequence shown here is derived from an EMBL/GenBank/DDBJ whole genome shotgun (WGS) entry which is preliminary data.</text>
</comment>
<evidence type="ECO:0000313" key="3">
    <source>
        <dbReference type="EMBL" id="ESL10240.1"/>
    </source>
</evidence>
<dbReference type="GO" id="GO:0005788">
    <property type="term" value="C:endoplasmic reticulum lumen"/>
    <property type="evidence" value="ECO:0007669"/>
    <property type="project" value="TreeGrafter"/>
</dbReference>
<reference evidence="3 4" key="1">
    <citation type="submission" date="2013-07" db="EMBL/GenBank/DDBJ databases">
        <authorList>
            <person name="Stoco P.H."/>
            <person name="Wagner G."/>
            <person name="Gerber A."/>
            <person name="Zaha A."/>
            <person name="Thompson C."/>
            <person name="Bartholomeu D.C."/>
            <person name="Luckemeyer D.D."/>
            <person name="Bahia D."/>
            <person name="Loreto E."/>
            <person name="Prestes E.B."/>
            <person name="Lima F.M."/>
            <person name="Rodrigues-Luiz G."/>
            <person name="Vallejo G.A."/>
            <person name="Filho J.F."/>
            <person name="Monteiro K.M."/>
            <person name="Tyler K.M."/>
            <person name="de Almeida L.G."/>
            <person name="Ortiz M.F."/>
            <person name="Siervo M.A."/>
            <person name="de Moraes M.H."/>
            <person name="Cunha O.L."/>
            <person name="Mendonca-Neto R."/>
            <person name="Silva R."/>
            <person name="Teixeira S.M."/>
            <person name="Murta S.M."/>
            <person name="Sincero T.C."/>
            <person name="Mendes T.A."/>
            <person name="Urmenyi T.P."/>
            <person name="Silva V.G."/>
            <person name="da Rocha W.D."/>
            <person name="Andersson B."/>
            <person name="Romanha A.J."/>
            <person name="Steindel M."/>
            <person name="de Vasconcelos A.T."/>
            <person name="Grisard E.C."/>
        </authorList>
    </citation>
    <scope>NUCLEOTIDE SEQUENCE [LARGE SCALE GENOMIC DNA]</scope>
    <source>
        <strain evidence="3 4">SC58</strain>
    </source>
</reference>
<dbReference type="GO" id="GO:0015035">
    <property type="term" value="F:protein-disulfide reductase activity"/>
    <property type="evidence" value="ECO:0007669"/>
    <property type="project" value="TreeGrafter"/>
</dbReference>
<dbReference type="PROSITE" id="PS51352">
    <property type="entry name" value="THIOREDOXIN_2"/>
    <property type="match status" value="1"/>
</dbReference>
<evidence type="ECO:0000313" key="4">
    <source>
        <dbReference type="Proteomes" id="UP000031737"/>
    </source>
</evidence>
<dbReference type="InterPro" id="IPR013766">
    <property type="entry name" value="Thioredoxin_domain"/>
</dbReference>
<dbReference type="OrthoDB" id="10264505at2759"/>
<protein>
    <submittedName>
        <fullName evidence="3">Thioredoxin</fullName>
    </submittedName>
</protein>
<dbReference type="PRINTS" id="PR00421">
    <property type="entry name" value="THIOREDOXIN"/>
</dbReference>
<proteinExistence type="predicted"/>
<sequence>MKSLSQTLRMLASRRPFVTTFVLLIFFFQMLLLTSTGVDGFPFTKSSGVVELTPASFNRFVSSHKPVYILFYAPWCGHCRKIHPEWEKFAQAVQGTIRVGAVNADEHSQLGHQFGVRGFPTIKYWNVGEKDIKKAQEYGGLRQAGAIQSSAMSQISSAGIKTIASSDALRKAVHMAPEKKVVVLFSSKQRVPAIFSVLSHSPHLKSMPFCFVGGQVKKELAAEFGVLKFPSIAVLNATDGEIKTVVYPGKQIAYEPIAKFLLESVTNASDKSATATENATDGPDVNGSGKGGNSTAAGAGGGSSSHGEPALPVRPVRLTTQLLVDFCSPNTLRASRRAPLCVVSLTSAFTLDRVHNAFRNEPLLFLEGHADRDVLLAALRGGLGLQEVADSAQNAAANQVLLLRAAKHDVIRYKLLDGIESVDDVNELLQKVLSGEVRLGKKVLR</sequence>
<gene>
    <name evidence="3" type="ORF">TRSC58_02030</name>
</gene>
<dbReference type="PANTHER" id="PTHR45815:SF3">
    <property type="entry name" value="PROTEIN DISULFIDE-ISOMERASE A6"/>
    <property type="match status" value="1"/>
</dbReference>
<evidence type="ECO:0000259" key="2">
    <source>
        <dbReference type="PROSITE" id="PS51352"/>
    </source>
</evidence>
<dbReference type="VEuPathDB" id="TriTrypDB:TRSC58_02030"/>
<dbReference type="Pfam" id="PF00085">
    <property type="entry name" value="Thioredoxin"/>
    <property type="match status" value="1"/>
</dbReference>
<feature type="compositionally biased region" description="Gly residues" evidence="1">
    <location>
        <begin position="288"/>
        <end position="304"/>
    </location>
</feature>
<evidence type="ECO:0000256" key="1">
    <source>
        <dbReference type="SAM" id="MobiDB-lite"/>
    </source>
</evidence>
<keyword evidence="4" id="KW-1185">Reference proteome</keyword>
<feature type="region of interest" description="Disordered" evidence="1">
    <location>
        <begin position="272"/>
        <end position="311"/>
    </location>
</feature>
<dbReference type="Proteomes" id="UP000031737">
    <property type="component" value="Unassembled WGS sequence"/>
</dbReference>
<accession>A0A061J7C3</accession>
<feature type="domain" description="Thioredoxin" evidence="2">
    <location>
        <begin position="32"/>
        <end position="267"/>
    </location>
</feature>
<dbReference type="EMBL" id="AUPL01002030">
    <property type="protein sequence ID" value="ESL10240.1"/>
    <property type="molecule type" value="Genomic_DNA"/>
</dbReference>
<dbReference type="SUPFAM" id="SSF52833">
    <property type="entry name" value="Thioredoxin-like"/>
    <property type="match status" value="1"/>
</dbReference>
<dbReference type="GO" id="GO:0034976">
    <property type="term" value="P:response to endoplasmic reticulum stress"/>
    <property type="evidence" value="ECO:0007669"/>
    <property type="project" value="TreeGrafter"/>
</dbReference>